<dbReference type="Proteomes" id="UP000314294">
    <property type="component" value="Unassembled WGS sequence"/>
</dbReference>
<comment type="caution">
    <text evidence="2">The sequence shown here is derived from an EMBL/GenBank/DDBJ whole genome shotgun (WGS) entry which is preliminary data.</text>
</comment>
<evidence type="ECO:0008006" key="4">
    <source>
        <dbReference type="Google" id="ProtNLM"/>
    </source>
</evidence>
<dbReference type="AlphaFoldDB" id="A0A4Z2J729"/>
<reference evidence="2 3" key="1">
    <citation type="submission" date="2019-03" db="EMBL/GenBank/DDBJ databases">
        <title>First draft genome of Liparis tanakae, snailfish: a comprehensive survey of snailfish specific genes.</title>
        <authorList>
            <person name="Kim W."/>
            <person name="Song I."/>
            <person name="Jeong J.-H."/>
            <person name="Kim D."/>
            <person name="Kim S."/>
            <person name="Ryu S."/>
            <person name="Song J.Y."/>
            <person name="Lee S.K."/>
        </authorList>
    </citation>
    <scope>NUCLEOTIDE SEQUENCE [LARGE SCALE GENOMIC DNA]</scope>
    <source>
        <tissue evidence="2">Muscle</tissue>
    </source>
</reference>
<proteinExistence type="predicted"/>
<dbReference type="EMBL" id="SRLO01000019">
    <property type="protein sequence ID" value="TNN85704.1"/>
    <property type="molecule type" value="Genomic_DNA"/>
</dbReference>
<name>A0A4Z2J729_9TELE</name>
<gene>
    <name evidence="2" type="ORF">EYF80_003951</name>
</gene>
<sequence>MVVVVVVVVVVVSVGKNVGLLSEISGRHMSEHHDHDVRVCVVEQLLQPSICALIGQLSRCTVRVLNSTPMVVRLSWLNSFLVKRDRSSNEGLKVGLAVDEAHGGQLIQLGLEPHFWGLGLHGHI</sequence>
<evidence type="ECO:0000256" key="1">
    <source>
        <dbReference type="SAM" id="SignalP"/>
    </source>
</evidence>
<keyword evidence="3" id="KW-1185">Reference proteome</keyword>
<protein>
    <recommendedName>
        <fullName evidence="4">Secreted protein</fullName>
    </recommendedName>
</protein>
<feature type="chain" id="PRO_5021402850" description="Secreted protein" evidence="1">
    <location>
        <begin position="16"/>
        <end position="124"/>
    </location>
</feature>
<evidence type="ECO:0000313" key="2">
    <source>
        <dbReference type="EMBL" id="TNN85704.1"/>
    </source>
</evidence>
<feature type="signal peptide" evidence="1">
    <location>
        <begin position="1"/>
        <end position="15"/>
    </location>
</feature>
<evidence type="ECO:0000313" key="3">
    <source>
        <dbReference type="Proteomes" id="UP000314294"/>
    </source>
</evidence>
<accession>A0A4Z2J729</accession>
<organism evidence="2 3">
    <name type="scientific">Liparis tanakae</name>
    <name type="common">Tanaka's snailfish</name>
    <dbReference type="NCBI Taxonomy" id="230148"/>
    <lineage>
        <taxon>Eukaryota</taxon>
        <taxon>Metazoa</taxon>
        <taxon>Chordata</taxon>
        <taxon>Craniata</taxon>
        <taxon>Vertebrata</taxon>
        <taxon>Euteleostomi</taxon>
        <taxon>Actinopterygii</taxon>
        <taxon>Neopterygii</taxon>
        <taxon>Teleostei</taxon>
        <taxon>Neoteleostei</taxon>
        <taxon>Acanthomorphata</taxon>
        <taxon>Eupercaria</taxon>
        <taxon>Perciformes</taxon>
        <taxon>Cottioidei</taxon>
        <taxon>Cottales</taxon>
        <taxon>Liparidae</taxon>
        <taxon>Liparis</taxon>
    </lineage>
</organism>
<keyword evidence="1" id="KW-0732">Signal</keyword>